<evidence type="ECO:0000256" key="9">
    <source>
        <dbReference type="ARBA" id="ARBA00023160"/>
    </source>
</evidence>
<dbReference type="InterPro" id="IPR018201">
    <property type="entry name" value="Ketoacyl_synth_AS"/>
</dbReference>
<dbReference type="STRING" id="431306.AGA_1656"/>
<dbReference type="SMART" id="SM00825">
    <property type="entry name" value="PKS_KS"/>
    <property type="match status" value="1"/>
</dbReference>
<dbReference type="InterPro" id="IPR016039">
    <property type="entry name" value="Thiolase-like"/>
</dbReference>
<dbReference type="Pfam" id="PF00109">
    <property type="entry name" value="ketoacyl-synt"/>
    <property type="match status" value="1"/>
</dbReference>
<comment type="catalytic activity">
    <reaction evidence="11">
        <text>(9Z)-hexadecenoyl-[ACP] + malonyl-[ACP] + H(+) = 3-oxo-(11Z)-octadecenoyl-[ACP] + holo-[ACP] + CO2</text>
        <dbReference type="Rhea" id="RHEA:55040"/>
        <dbReference type="Rhea" id="RHEA-COMP:9623"/>
        <dbReference type="Rhea" id="RHEA-COMP:9685"/>
        <dbReference type="Rhea" id="RHEA-COMP:10800"/>
        <dbReference type="Rhea" id="RHEA-COMP:14074"/>
        <dbReference type="ChEBI" id="CHEBI:15378"/>
        <dbReference type="ChEBI" id="CHEBI:16526"/>
        <dbReference type="ChEBI" id="CHEBI:64479"/>
        <dbReference type="ChEBI" id="CHEBI:78449"/>
        <dbReference type="ChEBI" id="CHEBI:83989"/>
        <dbReference type="ChEBI" id="CHEBI:138538"/>
        <dbReference type="EC" id="2.3.1.179"/>
    </reaction>
</comment>
<dbReference type="InterPro" id="IPR014031">
    <property type="entry name" value="Ketoacyl_synth_C"/>
</dbReference>
<dbReference type="InterPro" id="IPR020841">
    <property type="entry name" value="PKS_Beta-ketoAc_synthase_dom"/>
</dbReference>
<gene>
    <name evidence="15" type="primary">fabF</name>
    <name evidence="15" type="ORF">AGA_1656</name>
</gene>
<dbReference type="EC" id="2.3.1.179" evidence="3 11"/>
<feature type="active site" description="For beta-ketoacyl synthase activity" evidence="12">
    <location>
        <position position="188"/>
    </location>
</feature>
<dbReference type="PANTHER" id="PTHR11712">
    <property type="entry name" value="POLYKETIDE SYNTHASE-RELATED"/>
    <property type="match status" value="1"/>
</dbReference>
<dbReference type="PANTHER" id="PTHR11712:SF336">
    <property type="entry name" value="3-OXOACYL-[ACYL-CARRIER-PROTEIN] SYNTHASE, MITOCHONDRIAL"/>
    <property type="match status" value="1"/>
</dbReference>
<keyword evidence="8" id="KW-0443">Lipid metabolism</keyword>
<dbReference type="SUPFAM" id="SSF53901">
    <property type="entry name" value="Thiolase-like"/>
    <property type="match status" value="2"/>
</dbReference>
<dbReference type="UniPathway" id="UPA00094"/>
<dbReference type="PROSITE" id="PS52004">
    <property type="entry name" value="KS3_2"/>
    <property type="match status" value="1"/>
</dbReference>
<comment type="pathway">
    <text evidence="1 11">Lipid metabolism; fatty acid biosynthesis.</text>
</comment>
<evidence type="ECO:0000259" key="14">
    <source>
        <dbReference type="PROSITE" id="PS52004"/>
    </source>
</evidence>
<dbReference type="InterPro" id="IPR000794">
    <property type="entry name" value="Beta-ketoacyl_synthase"/>
</dbReference>
<dbReference type="FunFam" id="3.40.47.10:FF:000009">
    <property type="entry name" value="3-oxoacyl-[acyl-carrier-protein] synthase 2"/>
    <property type="match status" value="1"/>
</dbReference>
<evidence type="ECO:0000256" key="13">
    <source>
        <dbReference type="RuleBase" id="RU003694"/>
    </source>
</evidence>
<comment type="similarity">
    <text evidence="2 11 13">Belongs to the thiolase-like superfamily. Beta-ketoacyl-ACP synthases family.</text>
</comment>
<evidence type="ECO:0000256" key="3">
    <source>
        <dbReference type="ARBA" id="ARBA00012356"/>
    </source>
</evidence>
<dbReference type="PATRIC" id="fig|431306.5.peg.1686"/>
<evidence type="ECO:0000256" key="4">
    <source>
        <dbReference type="ARBA" id="ARBA00014657"/>
    </source>
</evidence>
<evidence type="ECO:0000256" key="6">
    <source>
        <dbReference type="ARBA" id="ARBA00022679"/>
    </source>
</evidence>
<accession>A0A0U5F460</accession>
<dbReference type="InterPro" id="IPR017568">
    <property type="entry name" value="3-oxoacyl-ACP_synth-2"/>
</dbReference>
<dbReference type="EMBL" id="LN609302">
    <property type="protein sequence ID" value="CEF55863.1"/>
    <property type="molecule type" value="Genomic_DNA"/>
</dbReference>
<dbReference type="NCBIfam" id="NF005589">
    <property type="entry name" value="PRK07314.1"/>
    <property type="match status" value="1"/>
</dbReference>
<comment type="catalytic activity">
    <reaction evidence="11">
        <text>a fatty acyl-[ACP] + malonyl-[ACP] + H(+) = a 3-oxoacyl-[ACP] + holo-[ACP] + CO2</text>
        <dbReference type="Rhea" id="RHEA:22836"/>
        <dbReference type="Rhea" id="RHEA-COMP:9623"/>
        <dbReference type="Rhea" id="RHEA-COMP:9685"/>
        <dbReference type="Rhea" id="RHEA-COMP:9916"/>
        <dbReference type="Rhea" id="RHEA-COMP:14125"/>
        <dbReference type="ChEBI" id="CHEBI:15378"/>
        <dbReference type="ChEBI" id="CHEBI:16526"/>
        <dbReference type="ChEBI" id="CHEBI:64479"/>
        <dbReference type="ChEBI" id="CHEBI:78449"/>
        <dbReference type="ChEBI" id="CHEBI:78776"/>
        <dbReference type="ChEBI" id="CHEBI:138651"/>
    </reaction>
</comment>
<dbReference type="GO" id="GO:0004315">
    <property type="term" value="F:3-oxoacyl-[acyl-carrier-protein] synthase activity"/>
    <property type="evidence" value="ECO:0007669"/>
    <property type="project" value="UniProtKB-UniRule"/>
</dbReference>
<evidence type="ECO:0000256" key="7">
    <source>
        <dbReference type="ARBA" id="ARBA00022832"/>
    </source>
</evidence>
<dbReference type="Pfam" id="PF02801">
    <property type="entry name" value="Ketoacyl-synt_C"/>
    <property type="match status" value="1"/>
</dbReference>
<evidence type="ECO:0000256" key="8">
    <source>
        <dbReference type="ARBA" id="ARBA00023098"/>
    </source>
</evidence>
<evidence type="ECO:0000256" key="2">
    <source>
        <dbReference type="ARBA" id="ARBA00008467"/>
    </source>
</evidence>
<evidence type="ECO:0000256" key="5">
    <source>
        <dbReference type="ARBA" id="ARBA00022516"/>
    </source>
</evidence>
<dbReference type="PIRSF" id="PIRSF000447">
    <property type="entry name" value="KAS_II"/>
    <property type="match status" value="1"/>
</dbReference>
<keyword evidence="9 11" id="KW-0275">Fatty acid biosynthesis</keyword>
<proteinExistence type="inferred from homology"/>
<dbReference type="InterPro" id="IPR014030">
    <property type="entry name" value="Ketoacyl_synth_N"/>
</dbReference>
<sequence>MSNGERAGLLLSAGMNSGRRRVVVTGMGIVGPLGLGVENVWSRLIAGESGIGTISQFDASDLPAQVAGEVPNGPREEGKLTLSEWVPTKDQRKMDRFIHMGLVAATEAVEDSGWKPQTEEDKCRTGVMIGSGIGGLQTIYDASITVHEGRAKRLSPFFIPSALINLVSGHVSIKYGFQGPNHSVVTACATGVHAIGDAARLIMFGDADVMVAGGAEATVCPLGIAGFCSARALSTGFNATPQQASRPWDKDRDGFVMGEGSGIVVLEEYEHAKARGAKIYGEVIGYGMSGDAYHITAPSEGHYGAYRAMRSALQSAGLTTADINYVNAHGTSTMADDLELEAVERLFGDDAKKLAMSSTKSATGHLLGAAGAVEAIFSILAIRDNVAPPTLNLDSPSRESVIDRVAHTAQQRPINIALSNSFGFGGTNASLIVRGV</sequence>
<dbReference type="PROSITE" id="PS00606">
    <property type="entry name" value="KS3_1"/>
    <property type="match status" value="1"/>
</dbReference>
<dbReference type="AlphaFoldDB" id="A0A0U5F460"/>
<dbReference type="RefSeq" id="WP_264811948.1">
    <property type="nucleotide sequence ID" value="NZ_WOTE01000001.1"/>
</dbReference>
<dbReference type="NCBIfam" id="NF004970">
    <property type="entry name" value="PRK06333.1"/>
    <property type="match status" value="1"/>
</dbReference>
<comment type="function">
    <text evidence="11">Involved in the type II fatty acid elongation cycle. Catalyzes the elongation of a wide range of acyl-ACP by the addition of two carbons from malonyl-ACP to an acyl acceptor. Can efficiently catalyze the conversion of palmitoleoyl-ACP (cis-hexadec-9-enoyl-ACP) to cis-vaccenoyl-ACP (cis-octadec-11-enoyl-ACP), an essential step in the thermal regulation of fatty acid composition.</text>
</comment>
<keyword evidence="7" id="KW-0276">Fatty acid metabolism</keyword>
<dbReference type="NCBIfam" id="TIGR03150">
    <property type="entry name" value="fabF"/>
    <property type="match status" value="1"/>
</dbReference>
<evidence type="ECO:0000313" key="15">
    <source>
        <dbReference type="EMBL" id="CEF55863.1"/>
    </source>
</evidence>
<keyword evidence="5 11" id="KW-0444">Lipid biosynthesis</keyword>
<keyword evidence="6 11" id="KW-0808">Transferase</keyword>
<evidence type="ECO:0000256" key="1">
    <source>
        <dbReference type="ARBA" id="ARBA00005194"/>
    </source>
</evidence>
<dbReference type="Gene3D" id="3.40.47.10">
    <property type="match status" value="2"/>
</dbReference>
<dbReference type="GO" id="GO:0006633">
    <property type="term" value="P:fatty acid biosynthetic process"/>
    <property type="evidence" value="ECO:0007669"/>
    <property type="project" value="UniProtKB-UniRule"/>
</dbReference>
<evidence type="ECO:0000256" key="12">
    <source>
        <dbReference type="PIRSR" id="PIRSR000447-1"/>
    </source>
</evidence>
<evidence type="ECO:0000256" key="11">
    <source>
        <dbReference type="PIRNR" id="PIRNR000447"/>
    </source>
</evidence>
<reference evidence="16" key="1">
    <citation type="submission" date="2014-09" db="EMBL/GenBank/DDBJ databases">
        <authorList>
            <person name="Illeghems K.G."/>
        </authorList>
    </citation>
    <scope>NUCLEOTIDE SEQUENCE [LARGE SCALE GENOMIC DNA]</scope>
    <source>
        <strain evidence="16">LMG 23848T</strain>
    </source>
</reference>
<evidence type="ECO:0000256" key="10">
    <source>
        <dbReference type="ARBA" id="ARBA00023315"/>
    </source>
</evidence>
<name>A0A0U5F460_9PROT</name>
<feature type="domain" description="Ketosynthase family 3 (KS3)" evidence="14">
    <location>
        <begin position="19"/>
        <end position="435"/>
    </location>
</feature>
<evidence type="ECO:0000313" key="16">
    <source>
        <dbReference type="Proteomes" id="UP000068250"/>
    </source>
</evidence>
<dbReference type="Proteomes" id="UP000068250">
    <property type="component" value="Chromosome I"/>
</dbReference>
<keyword evidence="10 11" id="KW-0012">Acyltransferase</keyword>
<dbReference type="CDD" id="cd00834">
    <property type="entry name" value="KAS_I_II"/>
    <property type="match status" value="1"/>
</dbReference>
<protein>
    <recommendedName>
        <fullName evidence="4 11">3-oxoacyl-[acyl-carrier-protein] synthase 2</fullName>
        <ecNumber evidence="3 11">2.3.1.179</ecNumber>
    </recommendedName>
</protein>
<organism evidence="15 16">
    <name type="scientific">Acetobacter ghanensis</name>
    <dbReference type="NCBI Taxonomy" id="431306"/>
    <lineage>
        <taxon>Bacteria</taxon>
        <taxon>Pseudomonadati</taxon>
        <taxon>Pseudomonadota</taxon>
        <taxon>Alphaproteobacteria</taxon>
        <taxon>Acetobacterales</taxon>
        <taxon>Acetobacteraceae</taxon>
        <taxon>Acetobacter</taxon>
    </lineage>
</organism>